<evidence type="ECO:0000256" key="1">
    <source>
        <dbReference type="SAM" id="SignalP"/>
    </source>
</evidence>
<dbReference type="PRINTS" id="PR00420">
    <property type="entry name" value="RNGMNOXGNASE"/>
</dbReference>
<name>A0ABT2PJM7_9BURK</name>
<feature type="signal peptide" evidence="1">
    <location>
        <begin position="1"/>
        <end position="20"/>
    </location>
</feature>
<sequence length="365" mass="39774">MKVDLLIVGASFAGLACARAAALAGLSVVVLEKKSNSGAKLHTTGIIVKDAVDSTPWLAEVPPALVRRIEGVRLYAPNMRHVDLHAPGYYFWATDTAAMLAWMVEDVRRCGVEVRLDTLFDQAQWAGTAWQVPLATGDALEARFIVGADGPHSRVAKALGLSRNTEFLYGVEHEYRDALLEPDLLHCFIDRQLAPGYIGWALNGVGMSQIGIARRMTGRKGTPLRLDPLLAKISNVVSPGDEVPLAIRAGMIPCGGVLPVVARERALLVGDAAGMVSPVTAGGIRTALQHGESAGDAVARFIRGEADDPSTWFVRSYPRFRIKRALRWAFDHFQNDWVFNHLLATSTMRRAAERVYFHRKGDTSA</sequence>
<evidence type="ECO:0000313" key="4">
    <source>
        <dbReference type="Proteomes" id="UP001525968"/>
    </source>
</evidence>
<dbReference type="Pfam" id="PF01494">
    <property type="entry name" value="FAD_binding_3"/>
    <property type="match status" value="2"/>
</dbReference>
<evidence type="ECO:0000259" key="2">
    <source>
        <dbReference type="Pfam" id="PF01494"/>
    </source>
</evidence>
<dbReference type="RefSeq" id="WP_261499794.1">
    <property type="nucleotide sequence ID" value="NZ_JAODYH010000004.1"/>
</dbReference>
<proteinExistence type="predicted"/>
<feature type="domain" description="FAD-binding" evidence="2">
    <location>
        <begin position="263"/>
        <end position="308"/>
    </location>
</feature>
<dbReference type="PANTHER" id="PTHR42685">
    <property type="entry name" value="GERANYLGERANYL DIPHOSPHATE REDUCTASE"/>
    <property type="match status" value="1"/>
</dbReference>
<evidence type="ECO:0000313" key="3">
    <source>
        <dbReference type="EMBL" id="MCT9810684.1"/>
    </source>
</evidence>
<dbReference type="PROSITE" id="PS51257">
    <property type="entry name" value="PROKAR_LIPOPROTEIN"/>
    <property type="match status" value="1"/>
</dbReference>
<feature type="domain" description="FAD-binding" evidence="2">
    <location>
        <begin position="3"/>
        <end position="166"/>
    </location>
</feature>
<dbReference type="InterPro" id="IPR036188">
    <property type="entry name" value="FAD/NAD-bd_sf"/>
</dbReference>
<keyword evidence="4" id="KW-1185">Reference proteome</keyword>
<dbReference type="InterPro" id="IPR002938">
    <property type="entry name" value="FAD-bd"/>
</dbReference>
<accession>A0ABT2PJM7</accession>
<gene>
    <name evidence="3" type="ORF">N0K08_08565</name>
</gene>
<dbReference type="SUPFAM" id="SSF51905">
    <property type="entry name" value="FAD/NAD(P)-binding domain"/>
    <property type="match status" value="1"/>
</dbReference>
<dbReference type="PANTHER" id="PTHR42685:SF22">
    <property type="entry name" value="CONDITIONED MEDIUM FACTOR RECEPTOR 1"/>
    <property type="match status" value="1"/>
</dbReference>
<feature type="chain" id="PRO_5046940047" evidence="1">
    <location>
        <begin position="21"/>
        <end position="365"/>
    </location>
</feature>
<comment type="caution">
    <text evidence="3">The sequence shown here is derived from an EMBL/GenBank/DDBJ whole genome shotgun (WGS) entry which is preliminary data.</text>
</comment>
<dbReference type="Gene3D" id="3.50.50.60">
    <property type="entry name" value="FAD/NAD(P)-binding domain"/>
    <property type="match status" value="1"/>
</dbReference>
<reference evidence="3 4" key="1">
    <citation type="submission" date="2022-09" db="EMBL/GenBank/DDBJ databases">
        <title>Draft genome of isolate Be4.</title>
        <authorList>
            <person name="Sanchez-Castro I."/>
            <person name="Martinez-Rodriguez P."/>
            <person name="Descostes M."/>
            <person name="Merroun M."/>
        </authorList>
    </citation>
    <scope>NUCLEOTIDE SEQUENCE [LARGE SCALE GENOMIC DNA]</scope>
    <source>
        <strain evidence="3 4">Be4</strain>
    </source>
</reference>
<dbReference type="InterPro" id="IPR050407">
    <property type="entry name" value="Geranylgeranyl_reductase"/>
</dbReference>
<dbReference type="Proteomes" id="UP001525968">
    <property type="component" value="Unassembled WGS sequence"/>
</dbReference>
<dbReference type="EMBL" id="JAODYH010000004">
    <property type="protein sequence ID" value="MCT9810684.1"/>
    <property type="molecule type" value="Genomic_DNA"/>
</dbReference>
<protein>
    <submittedName>
        <fullName evidence="3">NAD(P)/FAD-dependent oxidoreductase</fullName>
    </submittedName>
</protein>
<keyword evidence="1" id="KW-0732">Signal</keyword>
<organism evidence="3 4">
    <name type="scientific">Acidovorax bellezanensis</name>
    <dbReference type="NCBI Taxonomy" id="2976702"/>
    <lineage>
        <taxon>Bacteria</taxon>
        <taxon>Pseudomonadati</taxon>
        <taxon>Pseudomonadota</taxon>
        <taxon>Betaproteobacteria</taxon>
        <taxon>Burkholderiales</taxon>
        <taxon>Comamonadaceae</taxon>
        <taxon>Acidovorax</taxon>
    </lineage>
</organism>